<evidence type="ECO:0000256" key="3">
    <source>
        <dbReference type="ARBA" id="ARBA00023242"/>
    </source>
</evidence>
<evidence type="ECO:0000313" key="7">
    <source>
        <dbReference type="Proteomes" id="UP000325577"/>
    </source>
</evidence>
<name>A0A5J5BDI8_9ASTE</name>
<proteinExistence type="inferred from homology"/>
<comment type="similarity">
    <text evidence="2">Belongs to the lin-54 family.</text>
</comment>
<protein>
    <recommendedName>
        <fullName evidence="5">CRC domain-containing protein</fullName>
    </recommendedName>
</protein>
<feature type="domain" description="CRC" evidence="5">
    <location>
        <begin position="93"/>
        <end position="193"/>
    </location>
</feature>
<dbReference type="InterPro" id="IPR033467">
    <property type="entry name" value="Tesmin/TSO1-like_CXC"/>
</dbReference>
<gene>
    <name evidence="6" type="ORF">F0562_024681</name>
</gene>
<feature type="compositionally biased region" description="Basic and acidic residues" evidence="4">
    <location>
        <begin position="44"/>
        <end position="56"/>
    </location>
</feature>
<dbReference type="AlphaFoldDB" id="A0A5J5BDI8"/>
<evidence type="ECO:0000256" key="1">
    <source>
        <dbReference type="ARBA" id="ARBA00004123"/>
    </source>
</evidence>
<dbReference type="GO" id="GO:0005634">
    <property type="term" value="C:nucleus"/>
    <property type="evidence" value="ECO:0007669"/>
    <property type="project" value="UniProtKB-SubCell"/>
</dbReference>
<comment type="subcellular location">
    <subcellularLocation>
        <location evidence="1">Nucleus</location>
    </subcellularLocation>
</comment>
<feature type="region of interest" description="Disordered" evidence="4">
    <location>
        <begin position="39"/>
        <end position="64"/>
    </location>
</feature>
<keyword evidence="3" id="KW-0539">Nucleus</keyword>
<dbReference type="InterPro" id="IPR028307">
    <property type="entry name" value="Lin-54_fam"/>
</dbReference>
<dbReference type="PANTHER" id="PTHR12446">
    <property type="entry name" value="TESMIN/TSO1-RELATED"/>
    <property type="match status" value="1"/>
</dbReference>
<dbReference type="PROSITE" id="PS51634">
    <property type="entry name" value="CRC"/>
    <property type="match status" value="1"/>
</dbReference>
<dbReference type="InterPro" id="IPR005172">
    <property type="entry name" value="CRC"/>
</dbReference>
<feature type="compositionally biased region" description="Polar residues" evidence="4">
    <location>
        <begin position="472"/>
        <end position="499"/>
    </location>
</feature>
<keyword evidence="7" id="KW-1185">Reference proteome</keyword>
<evidence type="ECO:0000256" key="4">
    <source>
        <dbReference type="SAM" id="MobiDB-lite"/>
    </source>
</evidence>
<evidence type="ECO:0000259" key="5">
    <source>
        <dbReference type="PROSITE" id="PS51634"/>
    </source>
</evidence>
<sequence>MQQSPESDAIPCRVDGLKVRMRISRQKLSEFKGLPLTVALPLREQSKSPPEPKSESHSPSYQPTHAPLFAVKSESPIIQSHTNTGVKDDTPKEQKHCKCKQSRCLKLYCECFATGTYCDGCSCTNCQNNVENEAVRQAAVRYILERNPKAFRPKIARSPHRTEDSEAEAKNAVILGKHNRGCNCKKSGCLKRYFPFKNPERETDQEKFLGSRMEDPPSCRLAQYQQVDHISTGGPSSPLSVLPVRQIVSSASLGTSKFTYRSLLAGTIQPQDMRDLCSILVVVSEAVKILADKNGSSENGQTEREIQAASFLAAQKGENCREAPEAQKAMPNGHLNGNWVCITGKNDPRSRDADVQNERPISPGTLALMCDEKDTLFTPDVSLDRILNNGRNTDVYVEQERFVLAKFWECLNWLITRGNIKETECFLSAGGKTEDDKLQSVSNDTLKAGTEMAIEQESMGDDIIKCHDPDNSETSPTSSAATITFQNSLPTEVGNTANT</sequence>
<dbReference type="PANTHER" id="PTHR12446:SF34">
    <property type="entry name" value="PROTEIN LIN-54 HOMOLOG"/>
    <property type="match status" value="1"/>
</dbReference>
<evidence type="ECO:0000313" key="6">
    <source>
        <dbReference type="EMBL" id="KAA8540400.1"/>
    </source>
</evidence>
<dbReference type="Proteomes" id="UP000325577">
    <property type="component" value="Linkage Group LG13"/>
</dbReference>
<dbReference type="EMBL" id="CM018036">
    <property type="protein sequence ID" value="KAA8540400.1"/>
    <property type="molecule type" value="Genomic_DNA"/>
</dbReference>
<organism evidence="6 7">
    <name type="scientific">Nyssa sinensis</name>
    <dbReference type="NCBI Taxonomy" id="561372"/>
    <lineage>
        <taxon>Eukaryota</taxon>
        <taxon>Viridiplantae</taxon>
        <taxon>Streptophyta</taxon>
        <taxon>Embryophyta</taxon>
        <taxon>Tracheophyta</taxon>
        <taxon>Spermatophyta</taxon>
        <taxon>Magnoliopsida</taxon>
        <taxon>eudicotyledons</taxon>
        <taxon>Gunneridae</taxon>
        <taxon>Pentapetalae</taxon>
        <taxon>asterids</taxon>
        <taxon>Cornales</taxon>
        <taxon>Nyssaceae</taxon>
        <taxon>Nyssa</taxon>
    </lineage>
</organism>
<dbReference type="GO" id="GO:0006355">
    <property type="term" value="P:regulation of DNA-templated transcription"/>
    <property type="evidence" value="ECO:0007669"/>
    <property type="project" value="TreeGrafter"/>
</dbReference>
<dbReference type="OrthoDB" id="6283463at2759"/>
<accession>A0A5J5BDI8</accession>
<evidence type="ECO:0000256" key="2">
    <source>
        <dbReference type="ARBA" id="ARBA00007267"/>
    </source>
</evidence>
<dbReference type="Pfam" id="PF03638">
    <property type="entry name" value="TCR"/>
    <property type="match status" value="1"/>
</dbReference>
<reference evidence="6 7" key="1">
    <citation type="submission" date="2019-09" db="EMBL/GenBank/DDBJ databases">
        <title>A chromosome-level genome assembly of the Chinese tupelo Nyssa sinensis.</title>
        <authorList>
            <person name="Yang X."/>
            <person name="Kang M."/>
            <person name="Yang Y."/>
            <person name="Xiong H."/>
            <person name="Wang M."/>
            <person name="Zhang Z."/>
            <person name="Wang Z."/>
            <person name="Wu H."/>
            <person name="Ma T."/>
            <person name="Liu J."/>
            <person name="Xi Z."/>
        </authorList>
    </citation>
    <scope>NUCLEOTIDE SEQUENCE [LARGE SCALE GENOMIC DNA]</scope>
    <source>
        <strain evidence="6">J267</strain>
        <tissue evidence="6">Leaf</tissue>
    </source>
</reference>
<feature type="region of interest" description="Disordered" evidence="4">
    <location>
        <begin position="466"/>
        <end position="499"/>
    </location>
</feature>
<dbReference type="SMART" id="SM01114">
    <property type="entry name" value="CXC"/>
    <property type="match status" value="1"/>
</dbReference>